<dbReference type="CDD" id="cd02070">
    <property type="entry name" value="corrinoid_protein_B12-BD"/>
    <property type="match status" value="1"/>
</dbReference>
<evidence type="ECO:0000256" key="2">
    <source>
        <dbReference type="ARBA" id="ARBA00023285"/>
    </source>
</evidence>
<dbReference type="InterPro" id="IPR006158">
    <property type="entry name" value="Cobalamin-bd"/>
</dbReference>
<dbReference type="PROSITE" id="PS51337">
    <property type="entry name" value="B12_BINDING_NTER"/>
    <property type="match status" value="1"/>
</dbReference>
<evidence type="ECO:0000259" key="4">
    <source>
        <dbReference type="PROSITE" id="PS51337"/>
    </source>
</evidence>
<dbReference type="PANTHER" id="PTHR45833:SF1">
    <property type="entry name" value="METHIONINE SYNTHASE"/>
    <property type="match status" value="1"/>
</dbReference>
<dbReference type="Gene3D" id="3.40.50.280">
    <property type="entry name" value="Cobalamin-binding domain"/>
    <property type="match status" value="1"/>
</dbReference>
<dbReference type="SUPFAM" id="SSF47644">
    <property type="entry name" value="Methionine synthase domain"/>
    <property type="match status" value="1"/>
</dbReference>
<dbReference type="AlphaFoldDB" id="A0A1B7LI84"/>
<evidence type="ECO:0000259" key="3">
    <source>
        <dbReference type="PROSITE" id="PS51332"/>
    </source>
</evidence>
<proteinExistence type="predicted"/>
<feature type="domain" description="B12-binding" evidence="3">
    <location>
        <begin position="95"/>
        <end position="224"/>
    </location>
</feature>
<evidence type="ECO:0000313" key="6">
    <source>
        <dbReference type="Proteomes" id="UP000078532"/>
    </source>
</evidence>
<dbReference type="Pfam" id="PF02607">
    <property type="entry name" value="B12-binding_2"/>
    <property type="match status" value="1"/>
</dbReference>
<reference evidence="5 6" key="1">
    <citation type="submission" date="2016-04" db="EMBL/GenBank/DDBJ databases">
        <authorList>
            <person name="Evans L.H."/>
            <person name="Alamgir A."/>
            <person name="Owens N."/>
            <person name="Weber N.D."/>
            <person name="Virtaneva K."/>
            <person name="Barbian K."/>
            <person name="Babar A."/>
            <person name="Rosenke K."/>
        </authorList>
    </citation>
    <scope>NUCLEOTIDE SEQUENCE [LARGE SCALE GENOMIC DNA]</scope>
    <source>
        <strain evidence="5 6">LMa1</strain>
    </source>
</reference>
<dbReference type="GO" id="GO:0005829">
    <property type="term" value="C:cytosol"/>
    <property type="evidence" value="ECO:0007669"/>
    <property type="project" value="TreeGrafter"/>
</dbReference>
<dbReference type="InterPro" id="IPR050554">
    <property type="entry name" value="Met_Synthase/Corrinoid"/>
</dbReference>
<dbReference type="SMART" id="SM01018">
    <property type="entry name" value="B12-binding_2"/>
    <property type="match status" value="1"/>
</dbReference>
<dbReference type="EMBL" id="LYVF01000040">
    <property type="protein sequence ID" value="OAT86130.1"/>
    <property type="molecule type" value="Genomic_DNA"/>
</dbReference>
<dbReference type="STRING" id="1838280.A6M21_04250"/>
<dbReference type="InterPro" id="IPR036594">
    <property type="entry name" value="Meth_synthase_dom"/>
</dbReference>
<dbReference type="Pfam" id="PF02310">
    <property type="entry name" value="B12-binding"/>
    <property type="match status" value="1"/>
</dbReference>
<keyword evidence="6" id="KW-1185">Reference proteome</keyword>
<dbReference type="PANTHER" id="PTHR45833">
    <property type="entry name" value="METHIONINE SYNTHASE"/>
    <property type="match status" value="1"/>
</dbReference>
<dbReference type="InterPro" id="IPR003759">
    <property type="entry name" value="Cbl-bd_cap"/>
</dbReference>
<evidence type="ECO:0000256" key="1">
    <source>
        <dbReference type="ARBA" id="ARBA00022723"/>
    </source>
</evidence>
<organism evidence="5 6">
    <name type="scientific">Desulfotomaculum copahuensis</name>
    <dbReference type="NCBI Taxonomy" id="1838280"/>
    <lineage>
        <taxon>Bacteria</taxon>
        <taxon>Bacillati</taxon>
        <taxon>Bacillota</taxon>
        <taxon>Clostridia</taxon>
        <taxon>Eubacteriales</taxon>
        <taxon>Desulfotomaculaceae</taxon>
        <taxon>Desulfotomaculum</taxon>
    </lineage>
</organism>
<gene>
    <name evidence="5" type="ORF">A6M21_04250</name>
</gene>
<dbReference type="Proteomes" id="UP000078532">
    <property type="component" value="Unassembled WGS sequence"/>
</dbReference>
<dbReference type="GO" id="GO:0050667">
    <property type="term" value="P:homocysteine metabolic process"/>
    <property type="evidence" value="ECO:0007669"/>
    <property type="project" value="TreeGrafter"/>
</dbReference>
<comment type="caution">
    <text evidence="5">The sequence shown here is derived from an EMBL/GenBank/DDBJ whole genome shotgun (WGS) entry which is preliminary data.</text>
</comment>
<dbReference type="OrthoDB" id="9803687at2"/>
<keyword evidence="2" id="KW-0170">Cobalt</keyword>
<dbReference type="GO" id="GO:0008705">
    <property type="term" value="F:methionine synthase activity"/>
    <property type="evidence" value="ECO:0007669"/>
    <property type="project" value="TreeGrafter"/>
</dbReference>
<dbReference type="GO" id="GO:0031419">
    <property type="term" value="F:cobalamin binding"/>
    <property type="evidence" value="ECO:0007669"/>
    <property type="project" value="InterPro"/>
</dbReference>
<feature type="domain" description="B12-binding N-terminal" evidence="4">
    <location>
        <begin position="1"/>
        <end position="95"/>
    </location>
</feature>
<keyword evidence="1" id="KW-0479">Metal-binding</keyword>
<name>A0A1B7LI84_9FIRM</name>
<dbReference type="GO" id="GO:0046653">
    <property type="term" value="P:tetrahydrofolate metabolic process"/>
    <property type="evidence" value="ECO:0007669"/>
    <property type="project" value="TreeGrafter"/>
</dbReference>
<dbReference type="PROSITE" id="PS51332">
    <property type="entry name" value="B12_BINDING"/>
    <property type="match status" value="1"/>
</dbReference>
<dbReference type="SUPFAM" id="SSF52242">
    <property type="entry name" value="Cobalamin (vitamin B12)-binding domain"/>
    <property type="match status" value="1"/>
</dbReference>
<dbReference type="RefSeq" id="WP_066666434.1">
    <property type="nucleotide sequence ID" value="NZ_LYVF01000040.1"/>
</dbReference>
<dbReference type="InterPro" id="IPR036724">
    <property type="entry name" value="Cobalamin-bd_sf"/>
</dbReference>
<evidence type="ECO:0000313" key="5">
    <source>
        <dbReference type="EMBL" id="OAT86130.1"/>
    </source>
</evidence>
<protein>
    <submittedName>
        <fullName evidence="5">Cobalamin-binding protein</fullName>
    </submittedName>
</protein>
<dbReference type="Gene3D" id="1.10.1240.10">
    <property type="entry name" value="Methionine synthase domain"/>
    <property type="match status" value="1"/>
</dbReference>
<accession>A0A1B7LI84</accession>
<dbReference type="GO" id="GO:0046872">
    <property type="term" value="F:metal ion binding"/>
    <property type="evidence" value="ECO:0007669"/>
    <property type="project" value="UniProtKB-KW"/>
</dbReference>
<sequence length="228" mass="25769">MLCQRKEFELLNRLREGVINFDEDEVVRTAQECIQTGMDATRAIFEGLVPGIEEVGRLYEEEIYFIPEMLMCADALYRGLELLREKVEKRELGIRGRVLIGVVAGDIHDIGKNIVKMMFEASGFEVYDLGKDVPPETFLREYRRLKPDIVCLSTMMTTTMLGMKRVMARLREENPDVLIMMGGSPVTEQVAARWGASGYAPNASQALKAAIKLLVQIKNEALAFCQNK</sequence>